<dbReference type="PANTHER" id="PTHR12829">
    <property type="entry name" value="N6-ADENOSINE-METHYLTRANSFERASE"/>
    <property type="match status" value="1"/>
</dbReference>
<sequence>MTAPPPFTGLRMFGYRLIYADPAWAFENWSEKGEDRNANQHYDTMTVEQIAALPVGELASGDCALAMWVTDPLLDRAIDVMKHWGFRYTTVLFTWTKEKPSGAEHIGTGYYTRANPEMCLLGMMGSVPRRSAAVRQWRHAPVREHSRKPDEFADDLIRLFGDVPRVELFARTKRPGWDAWGNQVEKFMA</sequence>
<organism evidence="2 3">
    <name type="scientific">Sphingopyxis flava</name>
    <dbReference type="NCBI Taxonomy" id="1507287"/>
    <lineage>
        <taxon>Bacteria</taxon>
        <taxon>Pseudomonadati</taxon>
        <taxon>Pseudomonadota</taxon>
        <taxon>Alphaproteobacteria</taxon>
        <taxon>Sphingomonadales</taxon>
        <taxon>Sphingomonadaceae</taxon>
        <taxon>Sphingopyxis</taxon>
    </lineage>
</organism>
<keyword evidence="2" id="KW-0489">Methyltransferase</keyword>
<reference evidence="3" key="1">
    <citation type="submission" date="2017-02" db="EMBL/GenBank/DDBJ databases">
        <authorList>
            <person name="Varghese N."/>
            <person name="Submissions S."/>
        </authorList>
    </citation>
    <scope>NUCLEOTIDE SEQUENCE [LARGE SCALE GENOMIC DNA]</scope>
    <source>
        <strain evidence="3">R11H</strain>
    </source>
</reference>
<dbReference type="GO" id="GO:0008168">
    <property type="term" value="F:methyltransferase activity"/>
    <property type="evidence" value="ECO:0007669"/>
    <property type="project" value="UniProtKB-KW"/>
</dbReference>
<keyword evidence="2" id="KW-0808">Transferase</keyword>
<proteinExistence type="inferred from homology"/>
<dbReference type="Proteomes" id="UP000190044">
    <property type="component" value="Unassembled WGS sequence"/>
</dbReference>
<keyword evidence="3" id="KW-1185">Reference proteome</keyword>
<name>A0A1T5AB89_9SPHN</name>
<comment type="similarity">
    <text evidence="1">Belongs to the MT-A70-like family.</text>
</comment>
<dbReference type="GO" id="GO:0032259">
    <property type="term" value="P:methylation"/>
    <property type="evidence" value="ECO:0007669"/>
    <property type="project" value="UniProtKB-KW"/>
</dbReference>
<gene>
    <name evidence="2" type="ORF">SAMN06295937_100356</name>
</gene>
<evidence type="ECO:0000313" key="3">
    <source>
        <dbReference type="Proteomes" id="UP000190044"/>
    </source>
</evidence>
<protein>
    <submittedName>
        <fullName evidence="2">N6-adenosine-specific RNA methylase IME4</fullName>
    </submittedName>
</protein>
<dbReference type="PROSITE" id="PS51143">
    <property type="entry name" value="MT_A70"/>
    <property type="match status" value="1"/>
</dbReference>
<dbReference type="EMBL" id="FUYP01000003">
    <property type="protein sequence ID" value="SKB32228.1"/>
    <property type="molecule type" value="Genomic_DNA"/>
</dbReference>
<dbReference type="PANTHER" id="PTHR12829:SF4">
    <property type="entry name" value="N(6)-ADENINE-SPECIFIC METHYLTRANSFERASE METTL4"/>
    <property type="match status" value="1"/>
</dbReference>
<dbReference type="Pfam" id="PF05063">
    <property type="entry name" value="MT-A70"/>
    <property type="match status" value="1"/>
</dbReference>
<dbReference type="AlphaFoldDB" id="A0A1T5AB89"/>
<evidence type="ECO:0000256" key="1">
    <source>
        <dbReference type="PROSITE-ProRule" id="PRU00489"/>
    </source>
</evidence>
<dbReference type="InterPro" id="IPR007757">
    <property type="entry name" value="MT-A70-like"/>
</dbReference>
<dbReference type="RefSeq" id="WP_217699094.1">
    <property type="nucleotide sequence ID" value="NZ_FUYP01000003.1"/>
</dbReference>
<evidence type="ECO:0000313" key="2">
    <source>
        <dbReference type="EMBL" id="SKB32228.1"/>
    </source>
</evidence>
<accession>A0A1T5AB89</accession>